<dbReference type="InterPro" id="IPR045572">
    <property type="entry name" value="RE_endonuc_C"/>
</dbReference>
<dbReference type="AlphaFoldDB" id="A0A8J2XES8"/>
<accession>A0A8J2XES8</accession>
<dbReference type="InterPro" id="IPR006935">
    <property type="entry name" value="Helicase/UvrB_N"/>
</dbReference>
<dbReference type="GO" id="GO:0015668">
    <property type="term" value="F:type III site-specific deoxyribonuclease activity"/>
    <property type="evidence" value="ECO:0007669"/>
    <property type="project" value="InterPro"/>
</dbReference>
<protein>
    <submittedName>
        <fullName evidence="3">Type III restriction endonuclease subunit R</fullName>
    </submittedName>
</protein>
<feature type="domain" description="Helicase/UvrB N-terminal" evidence="1">
    <location>
        <begin position="68"/>
        <end position="251"/>
    </location>
</feature>
<dbReference type="SUPFAM" id="SSF52540">
    <property type="entry name" value="P-loop containing nucleoside triphosphate hydrolases"/>
    <property type="match status" value="1"/>
</dbReference>
<proteinExistence type="predicted"/>
<dbReference type="Proteomes" id="UP000602050">
    <property type="component" value="Unassembled WGS sequence"/>
</dbReference>
<evidence type="ECO:0000313" key="4">
    <source>
        <dbReference type="Proteomes" id="UP000602050"/>
    </source>
</evidence>
<dbReference type="Pfam" id="PF19778">
    <property type="entry name" value="RE_endonuc"/>
    <property type="match status" value="1"/>
</dbReference>
<gene>
    <name evidence="3" type="ORF">GCM10010978_16730</name>
</gene>
<dbReference type="EMBL" id="BMEV01000026">
    <property type="protein sequence ID" value="GFZ75679.1"/>
    <property type="molecule type" value="Genomic_DNA"/>
</dbReference>
<sequence length="992" mass="115882">MKIEFDEMQYQLDAVKAITDIFEGQAKRVSRFSVSMGEIIGQEVTETGIGNKLELTDEELLENVQKIQMRHHLPKSTDIQDRNFTVEMETGTGKTYVYTRTIFELNKQYGFSKFIIVVPSVAIREGVYKSLQMTETHFQEEFPGQYCHFFKYDSSKLEQVRDFATSTNIEVMIINIDAFRKSFEDPEKESKANLIHRERDSLNGKKPIEFIQDTNPIVIIDEPQSVDNTEKAKEAIASLNPMCKLRYSATHREHYNLMYKLDPVDAYEKKLVKKIEVLSIQSEENFNDPYIKLIKVTSKNGYKATIELDEKKKNGIVKRVKKQADPRRNNDLYELSGGRDIYRGYVIAGIDATPGNESIEFESGRILHVGDVIGGMDDDTLKRVQIREAIRTHLDKELKLIPLGIKVLTLFFIDKVENYRIYPKEGDWQKGKYALMFEEEYDKLIKLEKYRPLLEVSYIGEQNAETVHDGYFAKDRKGKFKDSRVTKDGRLRSTKDDESTFKLIMQEKEKLLSFSHPLRFIFSHSALKEGWDNPNVFQICTLVETKDILTKRQKIGRGLRLAVNQKGKRVYDENVNILTVVANESYEEFAATLQSEMEEETGVKFGYLEEHFFAEIWQDTDEDQDIGYEKSAQLFQFLKEEKYIDGTGKVAEKLKEAIAENKLVLPEDFAEEQKEIESFIKRVIKKLPVFNKKDKVHVKLNKQVLLSPEFEQLWNQIKFKTTYSVELDSETLIKRSIKGIQQLPPFKPRRVVRENALVKMDRSGVTGEGKTFRTHEVEEEQSRLPDILRYLQDHTKLKRRTLVEILIGSKRLDDFKKNPQRFMEEVMKIINREKRKLIVDGIKYERIGDHEYYEQSLFEQEELVGYMKANAVKVSEEKSVFDHIRYDSKVEREFAEKLNNDEDVKLFVKLPSSFSIDTPLGNYNPDWAILMKKDNEEKLYFVVETKGSTDKEDLREVEQDKIECGKKHFEALNTKAKYKLANSFEKLKEEVY</sequence>
<evidence type="ECO:0000259" key="2">
    <source>
        <dbReference type="Pfam" id="PF19778"/>
    </source>
</evidence>
<name>A0A8J2XES8_9BACI</name>
<keyword evidence="3" id="KW-0540">Nuclease</keyword>
<feature type="domain" description="Type III restriction enzyme C-terminal endonuclease" evidence="2">
    <location>
        <begin position="877"/>
        <end position="981"/>
    </location>
</feature>
<dbReference type="Gene3D" id="3.40.50.300">
    <property type="entry name" value="P-loop containing nucleotide triphosphate hydrolases"/>
    <property type="match status" value="2"/>
</dbReference>
<keyword evidence="3" id="KW-0255">Endonuclease</keyword>
<dbReference type="InterPro" id="IPR027417">
    <property type="entry name" value="P-loop_NTPase"/>
</dbReference>
<dbReference type="GO" id="GO:0003677">
    <property type="term" value="F:DNA binding"/>
    <property type="evidence" value="ECO:0007669"/>
    <property type="project" value="InterPro"/>
</dbReference>
<dbReference type="Pfam" id="PF04851">
    <property type="entry name" value="ResIII"/>
    <property type="match status" value="1"/>
</dbReference>
<reference evidence="3" key="2">
    <citation type="submission" date="2020-09" db="EMBL/GenBank/DDBJ databases">
        <authorList>
            <person name="Sun Q."/>
            <person name="Zhou Y."/>
        </authorList>
    </citation>
    <scope>NUCLEOTIDE SEQUENCE</scope>
    <source>
        <strain evidence="3">CGMCC 1.12360</strain>
    </source>
</reference>
<keyword evidence="4" id="KW-1185">Reference proteome</keyword>
<dbReference type="GO" id="GO:0005524">
    <property type="term" value="F:ATP binding"/>
    <property type="evidence" value="ECO:0007669"/>
    <property type="project" value="InterPro"/>
</dbReference>
<dbReference type="RefSeq" id="WP_188391939.1">
    <property type="nucleotide sequence ID" value="NZ_BMEV01000026.1"/>
</dbReference>
<reference evidence="3" key="1">
    <citation type="journal article" date="2014" name="Int. J. Syst. Evol. Microbiol.">
        <title>Complete genome sequence of Corynebacterium casei LMG S-19264T (=DSM 44701T), isolated from a smear-ripened cheese.</title>
        <authorList>
            <consortium name="US DOE Joint Genome Institute (JGI-PGF)"/>
            <person name="Walter F."/>
            <person name="Albersmeier A."/>
            <person name="Kalinowski J."/>
            <person name="Ruckert C."/>
        </authorList>
    </citation>
    <scope>NUCLEOTIDE SEQUENCE</scope>
    <source>
        <strain evidence="3">CGMCC 1.12360</strain>
    </source>
</reference>
<organism evidence="3 4">
    <name type="scientific">Compostibacillus humi</name>
    <dbReference type="NCBI Taxonomy" id="1245525"/>
    <lineage>
        <taxon>Bacteria</taxon>
        <taxon>Bacillati</taxon>
        <taxon>Bacillota</taxon>
        <taxon>Bacilli</taxon>
        <taxon>Bacillales</taxon>
        <taxon>Bacillaceae</taxon>
        <taxon>Compostibacillus</taxon>
    </lineage>
</organism>
<keyword evidence="3" id="KW-0378">Hydrolase</keyword>
<comment type="caution">
    <text evidence="3">The sequence shown here is derived from an EMBL/GenBank/DDBJ whole genome shotgun (WGS) entry which is preliminary data.</text>
</comment>
<evidence type="ECO:0000259" key="1">
    <source>
        <dbReference type="Pfam" id="PF04851"/>
    </source>
</evidence>
<evidence type="ECO:0000313" key="3">
    <source>
        <dbReference type="EMBL" id="GFZ75679.1"/>
    </source>
</evidence>